<evidence type="ECO:0000313" key="1">
    <source>
        <dbReference type="EMBL" id="KAJ0180041.1"/>
    </source>
</evidence>
<proteinExistence type="predicted"/>
<gene>
    <name evidence="1" type="ORF">K1T71_004632</name>
</gene>
<accession>A0ACC1D809</accession>
<name>A0ACC1D809_9NEOP</name>
<comment type="caution">
    <text evidence="1">The sequence shown here is derived from an EMBL/GenBank/DDBJ whole genome shotgun (WGS) entry which is preliminary data.</text>
</comment>
<dbReference type="EMBL" id="CM034393">
    <property type="protein sequence ID" value="KAJ0180041.1"/>
    <property type="molecule type" value="Genomic_DNA"/>
</dbReference>
<protein>
    <submittedName>
        <fullName evidence="1">Uncharacterized protein</fullName>
    </submittedName>
</protein>
<dbReference type="Proteomes" id="UP000824533">
    <property type="component" value="Linkage Group LG07"/>
</dbReference>
<sequence>MKEPVKPKEEDCCSSGCNPCIFDVYEKQRELYEEYLQSSDTSIQIEENAISQLEYTPFLVVENNNICKEHKLIIFKHKHLGNKKLWWKPGNYFLLYFKSGETQLSRAYTPLKISSAVNNDYDFAIIIKKYENGIVSKYMYNLEKDQETLWRGPYGTYELTSNHFDRILMVAQGTGIAPFISIIEHILNNEYDMTKIILFYCCHSIDNVLFRNQLYSYKSYWNFTYEIYVSFYISECMLKYQEPIQYHRLCSQDFYKLKPFSKKDQCILCGSEEFMNNLKSILSMDVPVENIILF</sequence>
<reference evidence="1 2" key="1">
    <citation type="journal article" date="2021" name="Front. Genet.">
        <title>Chromosome-Level Genome Assembly Reveals Significant Gene Expansion in the Toll and IMD Signaling Pathways of Dendrolimus kikuchii.</title>
        <authorList>
            <person name="Zhou J."/>
            <person name="Wu P."/>
            <person name="Xiong Z."/>
            <person name="Liu N."/>
            <person name="Zhao N."/>
            <person name="Ji M."/>
            <person name="Qiu Y."/>
            <person name="Yang B."/>
        </authorList>
    </citation>
    <scope>NUCLEOTIDE SEQUENCE [LARGE SCALE GENOMIC DNA]</scope>
    <source>
        <strain evidence="1">Ann1</strain>
    </source>
</reference>
<keyword evidence="2" id="KW-1185">Reference proteome</keyword>
<organism evidence="1 2">
    <name type="scientific">Dendrolimus kikuchii</name>
    <dbReference type="NCBI Taxonomy" id="765133"/>
    <lineage>
        <taxon>Eukaryota</taxon>
        <taxon>Metazoa</taxon>
        <taxon>Ecdysozoa</taxon>
        <taxon>Arthropoda</taxon>
        <taxon>Hexapoda</taxon>
        <taxon>Insecta</taxon>
        <taxon>Pterygota</taxon>
        <taxon>Neoptera</taxon>
        <taxon>Endopterygota</taxon>
        <taxon>Lepidoptera</taxon>
        <taxon>Glossata</taxon>
        <taxon>Ditrysia</taxon>
        <taxon>Bombycoidea</taxon>
        <taxon>Lasiocampidae</taxon>
        <taxon>Dendrolimus</taxon>
    </lineage>
</organism>
<evidence type="ECO:0000313" key="2">
    <source>
        <dbReference type="Proteomes" id="UP000824533"/>
    </source>
</evidence>